<evidence type="ECO:0000256" key="8">
    <source>
        <dbReference type="ARBA" id="ARBA00023326"/>
    </source>
</evidence>
<evidence type="ECO:0000256" key="6">
    <source>
        <dbReference type="ARBA" id="ARBA00023295"/>
    </source>
</evidence>
<name>A0A409XYB9_9AGAR</name>
<dbReference type="InterPro" id="IPR008999">
    <property type="entry name" value="Actin-crosslinking"/>
</dbReference>
<dbReference type="SUPFAM" id="SSF50405">
    <property type="entry name" value="Actin-crosslinking proteins"/>
    <property type="match status" value="1"/>
</dbReference>
<dbReference type="PROSITE" id="PS52008">
    <property type="entry name" value="GH81"/>
    <property type="match status" value="1"/>
</dbReference>
<dbReference type="EC" id="3.2.1.39" evidence="3"/>
<comment type="similarity">
    <text evidence="2">Belongs to the glycosyl hydrolase 81 family.</text>
</comment>
<evidence type="ECO:0000256" key="1">
    <source>
        <dbReference type="ARBA" id="ARBA00000382"/>
    </source>
</evidence>
<evidence type="ECO:0000313" key="13">
    <source>
        <dbReference type="Proteomes" id="UP000284706"/>
    </source>
</evidence>
<keyword evidence="7" id="KW-0961">Cell wall biogenesis/degradation</keyword>
<dbReference type="GO" id="GO:0042973">
    <property type="term" value="F:glucan endo-1,3-beta-D-glucosidase activity"/>
    <property type="evidence" value="ECO:0007669"/>
    <property type="project" value="UniProtKB-EC"/>
</dbReference>
<evidence type="ECO:0000256" key="7">
    <source>
        <dbReference type="ARBA" id="ARBA00023316"/>
    </source>
</evidence>
<keyword evidence="5" id="KW-0119">Carbohydrate metabolism</keyword>
<evidence type="ECO:0000259" key="10">
    <source>
        <dbReference type="Pfam" id="PF03639"/>
    </source>
</evidence>
<dbReference type="Gene3D" id="2.70.98.30">
    <property type="entry name" value="Golgi alpha-mannosidase II, domain 4"/>
    <property type="match status" value="1"/>
</dbReference>
<feature type="domain" description="Glycosyl hydrolase family 81 C-terminal" evidence="11">
    <location>
        <begin position="342"/>
        <end position="672"/>
    </location>
</feature>
<evidence type="ECO:0000259" key="11">
    <source>
        <dbReference type="Pfam" id="PF17652"/>
    </source>
</evidence>
<dbReference type="Gene3D" id="2.80.10.50">
    <property type="match status" value="1"/>
</dbReference>
<keyword evidence="8" id="KW-0624">Polysaccharide degradation</keyword>
<feature type="chain" id="PRO_5019133028" description="glucan endo-1,3-beta-D-glucosidase" evidence="9">
    <location>
        <begin position="18"/>
        <end position="841"/>
    </location>
</feature>
<dbReference type="Pfam" id="PF03639">
    <property type="entry name" value="Glyco_hydro_81"/>
    <property type="match status" value="1"/>
</dbReference>
<evidence type="ECO:0000256" key="5">
    <source>
        <dbReference type="ARBA" id="ARBA00023277"/>
    </source>
</evidence>
<dbReference type="STRING" id="231916.A0A409XYB9"/>
<dbReference type="GO" id="GO:0052861">
    <property type="term" value="F:endo-1,3(4)-beta-glucanase activity"/>
    <property type="evidence" value="ECO:0007669"/>
    <property type="project" value="InterPro"/>
</dbReference>
<dbReference type="InterPro" id="IPR040451">
    <property type="entry name" value="GH81_N"/>
</dbReference>
<evidence type="ECO:0000256" key="9">
    <source>
        <dbReference type="SAM" id="SignalP"/>
    </source>
</evidence>
<accession>A0A409XYB9</accession>
<feature type="signal peptide" evidence="9">
    <location>
        <begin position="1"/>
        <end position="17"/>
    </location>
</feature>
<comment type="caution">
    <text evidence="12">The sequence shown here is derived from an EMBL/GenBank/DDBJ whole genome shotgun (WGS) entry which is preliminary data.</text>
</comment>
<evidence type="ECO:0000256" key="2">
    <source>
        <dbReference type="ARBA" id="ARBA00010730"/>
    </source>
</evidence>
<dbReference type="InParanoid" id="A0A409XYB9"/>
<evidence type="ECO:0000313" key="12">
    <source>
        <dbReference type="EMBL" id="PPQ95746.1"/>
    </source>
</evidence>
<keyword evidence="4" id="KW-0378">Hydrolase</keyword>
<proteinExistence type="inferred from homology"/>
<reference evidence="12 13" key="1">
    <citation type="journal article" date="2018" name="Evol. Lett.">
        <title>Horizontal gene cluster transfer increased hallucinogenic mushroom diversity.</title>
        <authorList>
            <person name="Reynolds H.T."/>
            <person name="Vijayakumar V."/>
            <person name="Gluck-Thaler E."/>
            <person name="Korotkin H.B."/>
            <person name="Matheny P.B."/>
            <person name="Slot J.C."/>
        </authorList>
    </citation>
    <scope>NUCLEOTIDE SEQUENCE [LARGE SCALE GENOMIC DNA]</scope>
    <source>
        <strain evidence="12 13">SRW20</strain>
    </source>
</reference>
<dbReference type="PANTHER" id="PTHR31983">
    <property type="entry name" value="ENDO-1,3(4)-BETA-GLUCANASE 1"/>
    <property type="match status" value="1"/>
</dbReference>
<keyword evidence="9" id="KW-0732">Signal</keyword>
<dbReference type="EMBL" id="NHYE01001416">
    <property type="protein sequence ID" value="PPQ95746.1"/>
    <property type="molecule type" value="Genomic_DNA"/>
</dbReference>
<dbReference type="Proteomes" id="UP000284706">
    <property type="component" value="Unassembled WGS sequence"/>
</dbReference>
<dbReference type="InterPro" id="IPR005200">
    <property type="entry name" value="Endo-beta-glucanase"/>
</dbReference>
<keyword evidence="6" id="KW-0326">Glycosidase</keyword>
<dbReference type="GO" id="GO:0000272">
    <property type="term" value="P:polysaccharide catabolic process"/>
    <property type="evidence" value="ECO:0007669"/>
    <property type="project" value="UniProtKB-KW"/>
</dbReference>
<dbReference type="CDD" id="cd00257">
    <property type="entry name" value="beta-trefoil_FSCN-like"/>
    <property type="match status" value="1"/>
</dbReference>
<protein>
    <recommendedName>
        <fullName evidence="3">glucan endo-1,3-beta-D-glucosidase</fullName>
        <ecNumber evidence="3">3.2.1.39</ecNumber>
    </recommendedName>
</protein>
<dbReference type="GO" id="GO:0071555">
    <property type="term" value="P:cell wall organization"/>
    <property type="evidence" value="ECO:0007669"/>
    <property type="project" value="UniProtKB-KW"/>
</dbReference>
<sequence>MLSALLGLVFCVPFASAVLGPIATDRPHPAGGDVQCSDPPLASFFTGHSPPYPTDDWWSGYGVAPGNAIVAGPFPYESNLANGGISFGVSTSRQWDGVSIKQPTQTDWTVGFKEHSQNFNDHKALSWDRQSVQVQYFTGASSMTGYMVPGSPYLTFKYASATPQLTSGNGAITSLNGNAVPSSGSVSATGTEFTVVNNVGSYLIYALNGAVTLSGTAQTLTASSAYNGVLRVAKLNSTSHKALLDQYSANYPTAVTTDYSFSGDSATLTFTWAVTGNANNLLMLSWPHHRAVLQGANQPSTSSLSYLTTKGWMYPVIGNVWNMHYSLSTINWNPPRAADSSCQSAIIQGLQYEIDKLSASSPSVPGDFYYWGGAIAAQGRLALIADHMGQSSLINQVVQYMEASYAYWFKSGNPTLPGYETTWGGIVDAAGATNVNIDFGNGFYNDHHFHYGYFLTGAAIIAKYDSNWLNTYKTQVNWFLRDIANPSPNDPYFPVTRHRDWFAGHSWASGIANGAGSRDQESSGEAINGYYGAMLWSLVTGNTDMYNYARLLLATEQQAVKTYWHLYPSMSSTDPTNPYPESYVRSLITMGNVEDWQSGAWLFWGSQKSEIAAIQILPVTPIGEYTYDSAWVQNVYQYTLSELNDPTVGDEWKCVIYDAYANANPQQAAQLSTNLQDWGTGNTYTNTLHFIATRNNPSGTPICSGAPANPTGSFKIQSTTNNNYVVASTSSLNLAATTSDASQATVFKFTWLPNSGNILDVATNQYVTADQSGSDPLQAARTVASTWEEFMIRQKVGAASGVYSIKAGSNSLYVTVRSSDGALVNGGANEAASTGFRLVAA</sequence>
<dbReference type="FunCoup" id="A0A409XYB9">
    <property type="interactions" value="42"/>
</dbReference>
<dbReference type="Pfam" id="PF17652">
    <property type="entry name" value="Glyco_hydro81C"/>
    <property type="match status" value="1"/>
</dbReference>
<organism evidence="12 13">
    <name type="scientific">Gymnopilus dilepis</name>
    <dbReference type="NCBI Taxonomy" id="231916"/>
    <lineage>
        <taxon>Eukaryota</taxon>
        <taxon>Fungi</taxon>
        <taxon>Dikarya</taxon>
        <taxon>Basidiomycota</taxon>
        <taxon>Agaricomycotina</taxon>
        <taxon>Agaricomycetes</taxon>
        <taxon>Agaricomycetidae</taxon>
        <taxon>Agaricales</taxon>
        <taxon>Agaricineae</taxon>
        <taxon>Hymenogastraceae</taxon>
        <taxon>Gymnopilus</taxon>
    </lineage>
</organism>
<keyword evidence="13" id="KW-1185">Reference proteome</keyword>
<feature type="domain" description="Glycosyl hydrolase family 81 N-terminal" evidence="10">
    <location>
        <begin position="51"/>
        <end position="334"/>
    </location>
</feature>
<dbReference type="AlphaFoldDB" id="A0A409XYB9"/>
<dbReference type="InterPro" id="IPR040720">
    <property type="entry name" value="GH81_C"/>
</dbReference>
<dbReference type="PANTHER" id="PTHR31983:SF0">
    <property type="entry name" value="GLUCAN ENDO-1,3-BETA-D-GLUCOSIDASE 2"/>
    <property type="match status" value="1"/>
</dbReference>
<evidence type="ECO:0000256" key="3">
    <source>
        <dbReference type="ARBA" id="ARBA00012780"/>
    </source>
</evidence>
<gene>
    <name evidence="12" type="ORF">CVT26_015872</name>
</gene>
<dbReference type="OrthoDB" id="4473401at2759"/>
<evidence type="ECO:0000256" key="4">
    <source>
        <dbReference type="ARBA" id="ARBA00022801"/>
    </source>
</evidence>
<comment type="catalytic activity">
    <reaction evidence="1">
        <text>Hydrolysis of (1-&gt;3)-beta-D-glucosidic linkages in (1-&gt;3)-beta-D-glucans.</text>
        <dbReference type="EC" id="3.2.1.39"/>
    </reaction>
</comment>